<dbReference type="Proteomes" id="UP000179362">
    <property type="component" value="Unassembled WGS sequence"/>
</dbReference>
<dbReference type="GO" id="GO:0005507">
    <property type="term" value="F:copper ion binding"/>
    <property type="evidence" value="ECO:0007669"/>
    <property type="project" value="InterPro"/>
</dbReference>
<keyword evidence="3" id="KW-0186">Copper</keyword>
<dbReference type="InterPro" id="IPR051403">
    <property type="entry name" value="NosZ/Cyto_c_oxidase_sub2"/>
</dbReference>
<evidence type="ECO:0000259" key="5">
    <source>
        <dbReference type="PROSITE" id="PS50857"/>
    </source>
</evidence>
<evidence type="ECO:0000256" key="3">
    <source>
        <dbReference type="ARBA" id="ARBA00023008"/>
    </source>
</evidence>
<dbReference type="InterPro" id="IPR002429">
    <property type="entry name" value="CcO_II-like_C"/>
</dbReference>
<evidence type="ECO:0000313" key="6">
    <source>
        <dbReference type="EMBL" id="OGI48534.1"/>
    </source>
</evidence>
<dbReference type="GO" id="GO:0030313">
    <property type="term" value="C:cell envelope"/>
    <property type="evidence" value="ECO:0007669"/>
    <property type="project" value="UniProtKB-SubCell"/>
</dbReference>
<protein>
    <submittedName>
        <fullName evidence="6">Cytochrome C oxidase subunit II</fullName>
    </submittedName>
</protein>
<evidence type="ECO:0000256" key="1">
    <source>
        <dbReference type="ARBA" id="ARBA00004196"/>
    </source>
</evidence>
<feature type="domain" description="Cytochrome oxidase subunit II copper A binding" evidence="5">
    <location>
        <begin position="90"/>
        <end position="180"/>
    </location>
</feature>
<keyword evidence="2" id="KW-0479">Metal-binding</keyword>
<proteinExistence type="predicted"/>
<evidence type="ECO:0000256" key="4">
    <source>
        <dbReference type="SAM" id="Phobius"/>
    </source>
</evidence>
<dbReference type="CDD" id="cd13917">
    <property type="entry name" value="CuRO_HCO_II_like_4"/>
    <property type="match status" value="1"/>
</dbReference>
<dbReference type="GO" id="GO:0016020">
    <property type="term" value="C:membrane"/>
    <property type="evidence" value="ECO:0007669"/>
    <property type="project" value="InterPro"/>
</dbReference>
<organism evidence="6 7">
    <name type="scientific">Candidatus Muproteobacteria bacterium RIFCSPHIGHO2_02_FULL_65_16</name>
    <dbReference type="NCBI Taxonomy" id="1817766"/>
    <lineage>
        <taxon>Bacteria</taxon>
        <taxon>Pseudomonadati</taxon>
        <taxon>Pseudomonadota</taxon>
        <taxon>Candidatus Muproteobacteria</taxon>
    </lineage>
</organism>
<dbReference type="PANTHER" id="PTHR42838:SF2">
    <property type="entry name" value="NITROUS-OXIDE REDUCTASE"/>
    <property type="match status" value="1"/>
</dbReference>
<reference evidence="6 7" key="1">
    <citation type="journal article" date="2016" name="Nat. Commun.">
        <title>Thousands of microbial genomes shed light on interconnected biogeochemical processes in an aquifer system.</title>
        <authorList>
            <person name="Anantharaman K."/>
            <person name="Brown C.T."/>
            <person name="Hug L.A."/>
            <person name="Sharon I."/>
            <person name="Castelle C.J."/>
            <person name="Probst A.J."/>
            <person name="Thomas B.C."/>
            <person name="Singh A."/>
            <person name="Wilkins M.J."/>
            <person name="Karaoz U."/>
            <person name="Brodie E.L."/>
            <person name="Williams K.H."/>
            <person name="Hubbard S.S."/>
            <person name="Banfield J.F."/>
        </authorList>
    </citation>
    <scope>NUCLEOTIDE SEQUENCE [LARGE SCALE GENOMIC DNA]</scope>
</reference>
<dbReference type="EMBL" id="MFTA01000146">
    <property type="protein sequence ID" value="OGI48534.1"/>
    <property type="molecule type" value="Genomic_DNA"/>
</dbReference>
<evidence type="ECO:0000313" key="7">
    <source>
        <dbReference type="Proteomes" id="UP000179362"/>
    </source>
</evidence>
<name>A0A1F6TTT2_9PROT</name>
<dbReference type="GO" id="GO:0004129">
    <property type="term" value="F:cytochrome-c oxidase activity"/>
    <property type="evidence" value="ECO:0007669"/>
    <property type="project" value="InterPro"/>
</dbReference>
<evidence type="ECO:0000256" key="2">
    <source>
        <dbReference type="ARBA" id="ARBA00022723"/>
    </source>
</evidence>
<comment type="caution">
    <text evidence="6">The sequence shown here is derived from an EMBL/GenBank/DDBJ whole genome shotgun (WGS) entry which is preliminary data.</text>
</comment>
<comment type="subcellular location">
    <subcellularLocation>
        <location evidence="1">Cell envelope</location>
    </subcellularLocation>
</comment>
<keyword evidence="4" id="KW-0812">Transmembrane</keyword>
<keyword evidence="4" id="KW-1133">Transmembrane helix</keyword>
<dbReference type="PROSITE" id="PS50857">
    <property type="entry name" value="COX2_CUA"/>
    <property type="match status" value="1"/>
</dbReference>
<sequence>MPTSYTPPSERLWWNEPIERTEILWIVIAFAWCLFMFYYMIAWHWTGKQNLANEAYKITPEAYGKKVQAMVEQYTVRKETEQNIPVVRPPAGSDVYLAGSLWQWRPLLELEKGKSYRLHVSSLDWMHGFSLQPENINLQVLPGYEMVITVTPNKTGTNTIMCNEYCGIGHHTMLGKIYVK</sequence>
<dbReference type="SUPFAM" id="SSF49503">
    <property type="entry name" value="Cupredoxins"/>
    <property type="match status" value="1"/>
</dbReference>
<gene>
    <name evidence="6" type="ORF">A3B81_02365</name>
</gene>
<dbReference type="Gene3D" id="2.60.40.420">
    <property type="entry name" value="Cupredoxins - blue copper proteins"/>
    <property type="match status" value="1"/>
</dbReference>
<dbReference type="InterPro" id="IPR008972">
    <property type="entry name" value="Cupredoxin"/>
</dbReference>
<accession>A0A1F6TTT2</accession>
<dbReference type="AlphaFoldDB" id="A0A1F6TTT2"/>
<dbReference type="PANTHER" id="PTHR42838">
    <property type="entry name" value="CYTOCHROME C OXIDASE SUBUNIT II"/>
    <property type="match status" value="1"/>
</dbReference>
<keyword evidence="4" id="KW-0472">Membrane</keyword>
<feature type="transmembrane region" description="Helical" evidence="4">
    <location>
        <begin position="23"/>
        <end position="41"/>
    </location>
</feature>